<dbReference type="RefSeq" id="WP_154863219.1">
    <property type="nucleotide sequence ID" value="NZ_CABVJB010000003.1"/>
</dbReference>
<dbReference type="InterPro" id="IPR012349">
    <property type="entry name" value="Split_barrel_FMN-bd"/>
</dbReference>
<evidence type="ECO:0000259" key="2">
    <source>
        <dbReference type="SMART" id="SM00903"/>
    </source>
</evidence>
<accession>A0A5E7SFE0</accession>
<evidence type="ECO:0000256" key="1">
    <source>
        <dbReference type="ARBA" id="ARBA00023002"/>
    </source>
</evidence>
<dbReference type="PANTHER" id="PTHR30466:SF1">
    <property type="entry name" value="FMN REDUCTASE (NADH) RUTF"/>
    <property type="match status" value="1"/>
</dbReference>
<dbReference type="AlphaFoldDB" id="A0A5E7SFE0"/>
<keyword evidence="1 3" id="KW-0560">Oxidoreductase</keyword>
<evidence type="ECO:0000313" key="3">
    <source>
        <dbReference type="EMBL" id="VVP84670.1"/>
    </source>
</evidence>
<gene>
    <name evidence="3" type="primary">rutF_2</name>
    <name evidence="3" type="ORF">PS922_02153</name>
</gene>
<dbReference type="Pfam" id="PF01613">
    <property type="entry name" value="Flavin_Reduct"/>
    <property type="match status" value="1"/>
</dbReference>
<dbReference type="PANTHER" id="PTHR30466">
    <property type="entry name" value="FLAVIN REDUCTASE"/>
    <property type="match status" value="1"/>
</dbReference>
<protein>
    <submittedName>
        <fullName evidence="3">FMN reductase (NADH) RutF</fullName>
        <ecNumber evidence="3">1.5.1.42</ecNumber>
    </submittedName>
</protein>
<dbReference type="EMBL" id="CABVJB010000003">
    <property type="protein sequence ID" value="VVP84670.1"/>
    <property type="molecule type" value="Genomic_DNA"/>
</dbReference>
<dbReference type="InterPro" id="IPR050268">
    <property type="entry name" value="NADH-dep_flavin_reductase"/>
</dbReference>
<dbReference type="SUPFAM" id="SSF50475">
    <property type="entry name" value="FMN-binding split barrel"/>
    <property type="match status" value="1"/>
</dbReference>
<dbReference type="EC" id="1.5.1.42" evidence="3"/>
<name>A0A5E7SFE0_PSEFL</name>
<dbReference type="GO" id="GO:0006208">
    <property type="term" value="P:pyrimidine nucleobase catabolic process"/>
    <property type="evidence" value="ECO:0007669"/>
    <property type="project" value="TreeGrafter"/>
</dbReference>
<sequence length="167" mass="18284">MKKQEQETELVNDFKQAMRRLTSTISLITTRHLGQPFGMAATAVQSVTTDPATILVCVNRSASISAALEESGRFAVNMLHHSHVDLVPIFSGQLKGEERFEHGQWIEEHGVPVLVDAQASLVCEVSSVTTIGSHDVIFGRVLWVDTRPDISPLLYENGGFARSAAIK</sequence>
<feature type="domain" description="Flavin reductase like" evidence="2">
    <location>
        <begin position="18"/>
        <end position="162"/>
    </location>
</feature>
<dbReference type="GO" id="GO:0010181">
    <property type="term" value="F:FMN binding"/>
    <property type="evidence" value="ECO:0007669"/>
    <property type="project" value="InterPro"/>
</dbReference>
<organism evidence="3 4">
    <name type="scientific">Pseudomonas fluorescens</name>
    <dbReference type="NCBI Taxonomy" id="294"/>
    <lineage>
        <taxon>Bacteria</taxon>
        <taxon>Pseudomonadati</taxon>
        <taxon>Pseudomonadota</taxon>
        <taxon>Gammaproteobacteria</taxon>
        <taxon>Pseudomonadales</taxon>
        <taxon>Pseudomonadaceae</taxon>
        <taxon>Pseudomonas</taxon>
    </lineage>
</organism>
<dbReference type="Proteomes" id="UP000325565">
    <property type="component" value="Unassembled WGS sequence"/>
</dbReference>
<dbReference type="GO" id="GO:0042602">
    <property type="term" value="F:riboflavin reductase (NADPH) activity"/>
    <property type="evidence" value="ECO:0007669"/>
    <property type="project" value="TreeGrafter"/>
</dbReference>
<dbReference type="GO" id="GO:0052874">
    <property type="term" value="F:FMN reductase (NADH) activity"/>
    <property type="evidence" value="ECO:0007669"/>
    <property type="project" value="UniProtKB-EC"/>
</dbReference>
<dbReference type="InterPro" id="IPR002563">
    <property type="entry name" value="Flavin_Rdtase-like_dom"/>
</dbReference>
<proteinExistence type="predicted"/>
<dbReference type="SMART" id="SM00903">
    <property type="entry name" value="Flavin_Reduct"/>
    <property type="match status" value="1"/>
</dbReference>
<reference evidence="3 4" key="1">
    <citation type="submission" date="2019-09" db="EMBL/GenBank/DDBJ databases">
        <authorList>
            <person name="Chandra G."/>
            <person name="Truman W A."/>
        </authorList>
    </citation>
    <scope>NUCLEOTIDE SEQUENCE [LARGE SCALE GENOMIC DNA]</scope>
    <source>
        <strain evidence="3">PS922</strain>
    </source>
</reference>
<dbReference type="Gene3D" id="2.30.110.10">
    <property type="entry name" value="Electron Transport, Fmn-binding Protein, Chain A"/>
    <property type="match status" value="1"/>
</dbReference>
<evidence type="ECO:0000313" key="4">
    <source>
        <dbReference type="Proteomes" id="UP000325565"/>
    </source>
</evidence>